<sequence length="547" mass="61576">MKRPKLKKASKRLSCSKKYRIEKNVKSHNRKARRDAKKNPGKYNKTKKDPGIPNSAPFKEKILREAELRKEREAEAKRRQKEQRLHEVNKRRSLEGFQNDALQRQKEFEQKASTLTKMKASDSTQTNETSRKAYYKEFKKVVESSDVVIEVLDARDPLGCRCLEVEKTILESGPNKRIVLLLNKIDLVPKENVEEWLKYLRNHFPTVAFKASTQSQNTNLTQCKVPLKTINSQLLSSTSQCVGADNLLKLLSNYCRHNQVETSINVGVVGFPNVGKSSVINSLKRARACHVGAVPGVTKAMQEVVLNKNIKILDCPGIVMVTGTSDAAVILRNCVKVESLDDPVNPVAAILKRCNKEQMMMRYNITNYSDETEFLELLARKQGKLLKGGLPNVDFAAKSVLHDWNSGRISYYTHPPLQDDKASHIGAKIVGKMAQEFDWNSLEEDNMRALNEVAAPSASHAVLYESSGVTMASIETEDAEEMEEDSANFELGEITIDLETKKKKSSKPVKKAPVVKETIEDLVTEGSNIQANKQLKGILKNNKKKRK</sequence>
<dbReference type="PRINTS" id="PR00326">
    <property type="entry name" value="GTP1OBG"/>
</dbReference>
<dbReference type="InterPro" id="IPR014813">
    <property type="entry name" value="Gnl3_N_dom"/>
</dbReference>
<dbReference type="AlphaFoldDB" id="H2Z4T3"/>
<feature type="compositionally biased region" description="Basic residues" evidence="6">
    <location>
        <begin position="26"/>
        <end position="40"/>
    </location>
</feature>
<evidence type="ECO:0000256" key="3">
    <source>
        <dbReference type="ARBA" id="ARBA00023054"/>
    </source>
</evidence>
<keyword evidence="9" id="KW-1185">Reference proteome</keyword>
<evidence type="ECO:0000313" key="9">
    <source>
        <dbReference type="Proteomes" id="UP000007875"/>
    </source>
</evidence>
<feature type="region of interest" description="Disordered" evidence="6">
    <location>
        <begin position="1"/>
        <end position="92"/>
    </location>
</feature>
<dbReference type="PANTHER" id="PTHR11089:SF30">
    <property type="entry name" value="GUANINE NUCLEOTIDE-BINDING PROTEIN-LIKE 3 HOMOLOG"/>
    <property type="match status" value="1"/>
</dbReference>
<dbReference type="HOGENOM" id="CLU_011106_5_3_1"/>
<feature type="compositionally biased region" description="Basic residues" evidence="6">
    <location>
        <begin position="1"/>
        <end position="18"/>
    </location>
</feature>
<dbReference type="eggNOG" id="KOG2484">
    <property type="taxonomic scope" value="Eukaryota"/>
</dbReference>
<dbReference type="FunFam" id="3.40.50.300:FF:000493">
    <property type="entry name" value="Guanine nucleotide-binding protein-like 3-like protein"/>
    <property type="match status" value="1"/>
</dbReference>
<dbReference type="Pfam" id="PF01926">
    <property type="entry name" value="MMR_HSR1"/>
    <property type="match status" value="1"/>
</dbReference>
<comment type="subcellular location">
    <subcellularLocation>
        <location evidence="1">Nucleus</location>
    </subcellularLocation>
</comment>
<evidence type="ECO:0000256" key="5">
    <source>
        <dbReference type="ARBA" id="ARBA00023242"/>
    </source>
</evidence>
<dbReference type="OMA" id="NWIKYFR"/>
<organism evidence="8 9">
    <name type="scientific">Ciona savignyi</name>
    <name type="common">Pacific transparent sea squirt</name>
    <dbReference type="NCBI Taxonomy" id="51511"/>
    <lineage>
        <taxon>Eukaryota</taxon>
        <taxon>Metazoa</taxon>
        <taxon>Chordata</taxon>
        <taxon>Tunicata</taxon>
        <taxon>Ascidiacea</taxon>
        <taxon>Phlebobranchia</taxon>
        <taxon>Cionidae</taxon>
        <taxon>Ciona</taxon>
    </lineage>
</organism>
<dbReference type="Gene3D" id="3.40.50.300">
    <property type="entry name" value="P-loop containing nucleotide triphosphate hydrolases"/>
    <property type="match status" value="1"/>
</dbReference>
<dbReference type="InterPro" id="IPR023179">
    <property type="entry name" value="GTP-bd_ortho_bundle_sf"/>
</dbReference>
<evidence type="ECO:0000259" key="7">
    <source>
        <dbReference type="PROSITE" id="PS51721"/>
    </source>
</evidence>
<dbReference type="Ensembl" id="ENSCSAVT00000012739.1">
    <property type="protein sequence ID" value="ENSCSAVP00000012595.1"/>
    <property type="gene ID" value="ENSCSAVG00000007394.1"/>
</dbReference>
<evidence type="ECO:0000256" key="2">
    <source>
        <dbReference type="ARBA" id="ARBA00022741"/>
    </source>
</evidence>
<dbReference type="Gene3D" id="1.10.1580.10">
    <property type="match status" value="1"/>
</dbReference>
<dbReference type="InterPro" id="IPR027417">
    <property type="entry name" value="P-loop_NTPase"/>
</dbReference>
<dbReference type="Pfam" id="PF08701">
    <property type="entry name" value="GN3L_Grn1"/>
    <property type="match status" value="1"/>
</dbReference>
<feature type="compositionally biased region" description="Basic and acidic residues" evidence="6">
    <location>
        <begin position="58"/>
        <end position="92"/>
    </location>
</feature>
<evidence type="ECO:0000256" key="6">
    <source>
        <dbReference type="SAM" id="MobiDB-lite"/>
    </source>
</evidence>
<dbReference type="InterPro" id="IPR030378">
    <property type="entry name" value="G_CP_dom"/>
</dbReference>
<dbReference type="GeneTree" id="ENSGT00940000166920"/>
<dbReference type="InParanoid" id="H2Z4T3"/>
<keyword evidence="3" id="KW-0175">Coiled coil</keyword>
<reference evidence="9" key="1">
    <citation type="submission" date="2003-08" db="EMBL/GenBank/DDBJ databases">
        <authorList>
            <person name="Birren B."/>
            <person name="Nusbaum C."/>
            <person name="Abebe A."/>
            <person name="Abouelleil A."/>
            <person name="Adekoya E."/>
            <person name="Ait-zahra M."/>
            <person name="Allen N."/>
            <person name="Allen T."/>
            <person name="An P."/>
            <person name="Anderson M."/>
            <person name="Anderson S."/>
            <person name="Arachchi H."/>
            <person name="Armbruster J."/>
            <person name="Bachantsang P."/>
            <person name="Baldwin J."/>
            <person name="Barry A."/>
            <person name="Bayul T."/>
            <person name="Blitshsteyn B."/>
            <person name="Bloom T."/>
            <person name="Blye J."/>
            <person name="Boguslavskiy L."/>
            <person name="Borowsky M."/>
            <person name="Boukhgalter B."/>
            <person name="Brunache A."/>
            <person name="Butler J."/>
            <person name="Calixte N."/>
            <person name="Calvo S."/>
            <person name="Camarata J."/>
            <person name="Campo K."/>
            <person name="Chang J."/>
            <person name="Cheshatsang Y."/>
            <person name="Citroen M."/>
            <person name="Collymore A."/>
            <person name="Considine T."/>
            <person name="Cook A."/>
            <person name="Cooke P."/>
            <person name="Corum B."/>
            <person name="Cuomo C."/>
            <person name="David R."/>
            <person name="Dawoe T."/>
            <person name="Degray S."/>
            <person name="Dodge S."/>
            <person name="Dooley K."/>
            <person name="Dorje P."/>
            <person name="Dorjee K."/>
            <person name="Dorris L."/>
            <person name="Duffey N."/>
            <person name="Dupes A."/>
            <person name="Elkins T."/>
            <person name="Engels R."/>
            <person name="Erickson J."/>
            <person name="Farina A."/>
            <person name="Faro S."/>
            <person name="Ferreira P."/>
            <person name="Fischer H."/>
            <person name="Fitzgerald M."/>
            <person name="Foley K."/>
            <person name="Gage D."/>
            <person name="Galagan J."/>
            <person name="Gearin G."/>
            <person name="Gnerre S."/>
            <person name="Gnirke A."/>
            <person name="Goyette A."/>
            <person name="Graham J."/>
            <person name="Grandbois E."/>
            <person name="Gyaltsen K."/>
            <person name="Hafez N."/>
            <person name="Hagopian D."/>
            <person name="Hagos B."/>
            <person name="Hall J."/>
            <person name="Hatcher B."/>
            <person name="Heller A."/>
            <person name="Higgins H."/>
            <person name="Honan T."/>
            <person name="Horn A."/>
            <person name="Houde N."/>
            <person name="Hughes L."/>
            <person name="Hulme W."/>
            <person name="Husby E."/>
            <person name="Iliev I."/>
            <person name="Jaffe D."/>
            <person name="Jones C."/>
            <person name="Kamal M."/>
            <person name="Kamat A."/>
            <person name="Kamvysselis M."/>
            <person name="Karlsson E."/>
            <person name="Kells C."/>
            <person name="Kieu A."/>
            <person name="Kisner P."/>
            <person name="Kodira C."/>
            <person name="Kulbokas E."/>
            <person name="Labutti K."/>
            <person name="Lama D."/>
            <person name="Landers T."/>
            <person name="Leger J."/>
            <person name="Levine S."/>
            <person name="Lewis D."/>
            <person name="Lewis T."/>
            <person name="Lindblad-toh K."/>
            <person name="Liu X."/>
            <person name="Lokyitsang T."/>
            <person name="Lokyitsang Y."/>
            <person name="Lucien O."/>
            <person name="Lui A."/>
            <person name="Ma L.J."/>
            <person name="Mabbitt R."/>
            <person name="Macdonald J."/>
            <person name="Maclean C."/>
            <person name="Major J."/>
            <person name="Manning J."/>
            <person name="Marabella R."/>
            <person name="Maru K."/>
            <person name="Matthews C."/>
            <person name="Mauceli E."/>
            <person name="Mccarthy M."/>
            <person name="Mcdonough S."/>
            <person name="Mcghee T."/>
            <person name="Meldrim J."/>
            <person name="Meneus L."/>
            <person name="Mesirov J."/>
            <person name="Mihalev A."/>
            <person name="Mihova T."/>
            <person name="Mikkelsen T."/>
            <person name="Mlenga V."/>
            <person name="Moru K."/>
            <person name="Mozes J."/>
            <person name="Mulrain L."/>
            <person name="Munson G."/>
            <person name="Naylor J."/>
            <person name="Newes C."/>
            <person name="Nguyen C."/>
            <person name="Nguyen N."/>
            <person name="Nguyen T."/>
            <person name="Nicol R."/>
            <person name="Nielsen C."/>
            <person name="Nizzari M."/>
            <person name="Norbu C."/>
            <person name="Norbu N."/>
            <person name="O'donnell P."/>
            <person name="Okoawo O."/>
            <person name="O'leary S."/>
            <person name="Omotosho B."/>
            <person name="O'neill K."/>
            <person name="Osman S."/>
            <person name="Parker S."/>
            <person name="Perrin D."/>
            <person name="Phunkhang P."/>
            <person name="Piqani B."/>
            <person name="Purcell S."/>
            <person name="Rachupka T."/>
            <person name="Ramasamy U."/>
            <person name="Rameau R."/>
            <person name="Ray V."/>
            <person name="Raymond C."/>
            <person name="Retta R."/>
            <person name="Richardson S."/>
            <person name="Rise C."/>
            <person name="Rodriguez J."/>
            <person name="Rogers J."/>
            <person name="Rogov P."/>
            <person name="Rutman M."/>
            <person name="Schupbach R."/>
            <person name="Seaman C."/>
            <person name="Settipalli S."/>
            <person name="Sharpe T."/>
            <person name="Sheridan J."/>
            <person name="Sherpa N."/>
            <person name="Shi J."/>
            <person name="Smirnov S."/>
            <person name="Smith C."/>
            <person name="Sougnez C."/>
            <person name="Spencer B."/>
            <person name="Stalker J."/>
            <person name="Stange-thomann N."/>
            <person name="Stavropoulos S."/>
            <person name="Stetson K."/>
            <person name="Stone C."/>
            <person name="Stone S."/>
            <person name="Stubbs M."/>
            <person name="Talamas J."/>
            <person name="Tchuinga P."/>
            <person name="Tenzing P."/>
            <person name="Tesfaye S."/>
            <person name="Theodore J."/>
            <person name="Thoulutsang Y."/>
            <person name="Topham K."/>
            <person name="Towey S."/>
            <person name="Tsamla T."/>
            <person name="Tsomo N."/>
            <person name="Vallee D."/>
            <person name="Vassiliev H."/>
            <person name="Venkataraman V."/>
            <person name="Vinson J."/>
            <person name="Vo A."/>
            <person name="Wade C."/>
            <person name="Wang S."/>
            <person name="Wangchuk T."/>
            <person name="Wangdi T."/>
            <person name="Whittaker C."/>
            <person name="Wilkinson J."/>
            <person name="Wu Y."/>
            <person name="Wyman D."/>
            <person name="Yadav S."/>
            <person name="Yang S."/>
            <person name="Yang X."/>
            <person name="Yeager S."/>
            <person name="Yee E."/>
            <person name="Young G."/>
            <person name="Zainoun J."/>
            <person name="Zembeck L."/>
            <person name="Zimmer A."/>
            <person name="Zody M."/>
            <person name="Lander E."/>
        </authorList>
    </citation>
    <scope>NUCLEOTIDE SEQUENCE [LARGE SCALE GENOMIC DNA]</scope>
</reference>
<accession>H2Z4T3</accession>
<keyword evidence="4" id="KW-0342">GTP-binding</keyword>
<dbReference type="GO" id="GO:0005525">
    <property type="term" value="F:GTP binding"/>
    <property type="evidence" value="ECO:0007669"/>
    <property type="project" value="UniProtKB-KW"/>
</dbReference>
<reference evidence="8" key="2">
    <citation type="submission" date="2025-08" db="UniProtKB">
        <authorList>
            <consortium name="Ensembl"/>
        </authorList>
    </citation>
    <scope>IDENTIFICATION</scope>
</reference>
<name>H2Z4T3_CIOSA</name>
<evidence type="ECO:0000256" key="4">
    <source>
        <dbReference type="ARBA" id="ARBA00023134"/>
    </source>
</evidence>
<reference evidence="8" key="3">
    <citation type="submission" date="2025-09" db="UniProtKB">
        <authorList>
            <consortium name="Ensembl"/>
        </authorList>
    </citation>
    <scope>IDENTIFICATION</scope>
</reference>
<dbReference type="STRING" id="51511.ENSCSAVP00000012595"/>
<feature type="domain" description="CP-type G" evidence="7">
    <location>
        <begin position="135"/>
        <end position="321"/>
    </location>
</feature>
<dbReference type="InterPro" id="IPR006073">
    <property type="entry name" value="GTP-bd"/>
</dbReference>
<dbReference type="InterPro" id="IPR050755">
    <property type="entry name" value="TRAFAC_YlqF/YawG_RiboMat"/>
</dbReference>
<proteinExistence type="predicted"/>
<dbReference type="FunFam" id="1.10.1580.10:FF:000002">
    <property type="entry name" value="Guanine nucleotide-binding protein-like 3 (nucleolar)-like"/>
    <property type="match status" value="1"/>
</dbReference>
<evidence type="ECO:0000313" key="8">
    <source>
        <dbReference type="Ensembl" id="ENSCSAVP00000012595.1"/>
    </source>
</evidence>
<protein>
    <recommendedName>
        <fullName evidence="7">CP-type G domain-containing protein</fullName>
    </recommendedName>
</protein>
<dbReference type="GO" id="GO:0005730">
    <property type="term" value="C:nucleolus"/>
    <property type="evidence" value="ECO:0007669"/>
    <property type="project" value="TreeGrafter"/>
</dbReference>
<dbReference type="FunCoup" id="H2Z4T3">
    <property type="interactions" value="363"/>
</dbReference>
<keyword evidence="2" id="KW-0547">Nucleotide-binding</keyword>
<keyword evidence="5" id="KW-0539">Nucleus</keyword>
<dbReference type="Proteomes" id="UP000007875">
    <property type="component" value="Unassembled WGS sequence"/>
</dbReference>
<dbReference type="CDD" id="cd04178">
    <property type="entry name" value="Nucleostemin_like"/>
    <property type="match status" value="1"/>
</dbReference>
<dbReference type="PROSITE" id="PS51721">
    <property type="entry name" value="G_CP"/>
    <property type="match status" value="1"/>
</dbReference>
<evidence type="ECO:0000256" key="1">
    <source>
        <dbReference type="ARBA" id="ARBA00004123"/>
    </source>
</evidence>
<dbReference type="PANTHER" id="PTHR11089">
    <property type="entry name" value="GTP-BINDING PROTEIN-RELATED"/>
    <property type="match status" value="1"/>
</dbReference>
<dbReference type="SUPFAM" id="SSF52540">
    <property type="entry name" value="P-loop containing nucleoside triphosphate hydrolases"/>
    <property type="match status" value="1"/>
</dbReference>